<dbReference type="SUPFAM" id="SSF64288">
    <property type="entry name" value="Chorismate lyase-like"/>
    <property type="match status" value="1"/>
</dbReference>
<dbReference type="GO" id="GO:0003700">
    <property type="term" value="F:DNA-binding transcription factor activity"/>
    <property type="evidence" value="ECO:0007669"/>
    <property type="project" value="InterPro"/>
</dbReference>
<accession>A0A7D5HPF6</accession>
<dbReference type="SMART" id="SM00866">
    <property type="entry name" value="UTRA"/>
    <property type="match status" value="1"/>
</dbReference>
<organism evidence="5 6">
    <name type="scientific">Pseudomonas eucalypticola</name>
    <dbReference type="NCBI Taxonomy" id="2599595"/>
    <lineage>
        <taxon>Bacteria</taxon>
        <taxon>Pseudomonadati</taxon>
        <taxon>Pseudomonadota</taxon>
        <taxon>Gammaproteobacteria</taxon>
        <taxon>Pseudomonadales</taxon>
        <taxon>Pseudomonadaceae</taxon>
        <taxon>Pseudomonas</taxon>
    </lineage>
</organism>
<proteinExistence type="predicted"/>
<gene>
    <name evidence="5" type="ORF">HWQ56_16315</name>
</gene>
<dbReference type="Pfam" id="PF00392">
    <property type="entry name" value="GntR"/>
    <property type="match status" value="1"/>
</dbReference>
<keyword evidence="2" id="KW-0238">DNA-binding</keyword>
<dbReference type="RefSeq" id="WP_176571161.1">
    <property type="nucleotide sequence ID" value="NZ_CP056030.1"/>
</dbReference>
<protein>
    <submittedName>
        <fullName evidence="5">UTRA domain-containing protein</fullName>
    </submittedName>
</protein>
<dbReference type="GO" id="GO:0045892">
    <property type="term" value="P:negative regulation of DNA-templated transcription"/>
    <property type="evidence" value="ECO:0007669"/>
    <property type="project" value="TreeGrafter"/>
</dbReference>
<dbReference type="GO" id="GO:0003677">
    <property type="term" value="F:DNA binding"/>
    <property type="evidence" value="ECO:0007669"/>
    <property type="project" value="UniProtKB-KW"/>
</dbReference>
<dbReference type="PRINTS" id="PR00035">
    <property type="entry name" value="HTHGNTR"/>
</dbReference>
<dbReference type="PANTHER" id="PTHR44846">
    <property type="entry name" value="MANNOSYL-D-GLYCERATE TRANSPORT/METABOLISM SYSTEM REPRESSOR MNGR-RELATED"/>
    <property type="match status" value="1"/>
</dbReference>
<keyword evidence="6" id="KW-1185">Reference proteome</keyword>
<dbReference type="InterPro" id="IPR050679">
    <property type="entry name" value="Bact_HTH_transcr_reg"/>
</dbReference>
<dbReference type="Gene3D" id="1.10.10.10">
    <property type="entry name" value="Winged helix-like DNA-binding domain superfamily/Winged helix DNA-binding domain"/>
    <property type="match status" value="1"/>
</dbReference>
<dbReference type="Proteomes" id="UP000509568">
    <property type="component" value="Chromosome"/>
</dbReference>
<dbReference type="CDD" id="cd07377">
    <property type="entry name" value="WHTH_GntR"/>
    <property type="match status" value="1"/>
</dbReference>
<dbReference type="InterPro" id="IPR000524">
    <property type="entry name" value="Tscrpt_reg_HTH_GntR"/>
</dbReference>
<feature type="domain" description="HTH gntR-type" evidence="4">
    <location>
        <begin position="7"/>
        <end position="75"/>
    </location>
</feature>
<dbReference type="InterPro" id="IPR036390">
    <property type="entry name" value="WH_DNA-bd_sf"/>
</dbReference>
<keyword evidence="1" id="KW-0805">Transcription regulation</keyword>
<dbReference type="KEGG" id="pez:HWQ56_16315"/>
<dbReference type="AlphaFoldDB" id="A0A7D5HPF6"/>
<dbReference type="EMBL" id="CP056030">
    <property type="protein sequence ID" value="QKZ05268.1"/>
    <property type="molecule type" value="Genomic_DNA"/>
</dbReference>
<sequence length="239" mass="27253">MSIKPAQSQYLRISEQLAGDVARGQWLDGARLPTERELAEQFGCTRVTLRQALQRLEAQGVLYRGHRRGWFVSPAPIQYDPTRVSGFMEYVSAQGREPRTECLLAERRQAGAWLAQRMNLAPSDGVFHLERRRWVDGRAVLLETNVLAEAWCPGLLEHRLDGSLTHLLREQYGRQQARSQISLKPCLLDEGQSALLEIASGASGLYLQRTCFDDQGRTVEFDQEYWRPDSVEVLLNIDR</sequence>
<dbReference type="InterPro" id="IPR028978">
    <property type="entry name" value="Chorismate_lyase_/UTRA_dom_sf"/>
</dbReference>
<dbReference type="SUPFAM" id="SSF46785">
    <property type="entry name" value="Winged helix' DNA-binding domain"/>
    <property type="match status" value="1"/>
</dbReference>
<keyword evidence="3" id="KW-0804">Transcription</keyword>
<dbReference type="InterPro" id="IPR036388">
    <property type="entry name" value="WH-like_DNA-bd_sf"/>
</dbReference>
<dbReference type="SMART" id="SM00345">
    <property type="entry name" value="HTH_GNTR"/>
    <property type="match status" value="1"/>
</dbReference>
<evidence type="ECO:0000256" key="1">
    <source>
        <dbReference type="ARBA" id="ARBA00023015"/>
    </source>
</evidence>
<evidence type="ECO:0000313" key="5">
    <source>
        <dbReference type="EMBL" id="QKZ05268.1"/>
    </source>
</evidence>
<evidence type="ECO:0000259" key="4">
    <source>
        <dbReference type="PROSITE" id="PS50949"/>
    </source>
</evidence>
<evidence type="ECO:0000256" key="2">
    <source>
        <dbReference type="ARBA" id="ARBA00023125"/>
    </source>
</evidence>
<evidence type="ECO:0000313" key="6">
    <source>
        <dbReference type="Proteomes" id="UP000509568"/>
    </source>
</evidence>
<name>A0A7D5HPF6_9PSED</name>
<dbReference type="PROSITE" id="PS50949">
    <property type="entry name" value="HTH_GNTR"/>
    <property type="match status" value="1"/>
</dbReference>
<dbReference type="InterPro" id="IPR011663">
    <property type="entry name" value="UTRA"/>
</dbReference>
<dbReference type="PANTHER" id="PTHR44846:SF10">
    <property type="entry name" value="TRANSCRIPTIONAL REGULATOR-RELATED"/>
    <property type="match status" value="1"/>
</dbReference>
<reference evidence="5 6" key="1">
    <citation type="submission" date="2020-06" db="EMBL/GenBank/DDBJ databases">
        <title>Pseudomonas eucalypticola sp. nov., an endophyte of Eucalyptus dunnii leaves with biocontrol ability of eucalyptus leaf blight.</title>
        <authorList>
            <person name="Liu Y."/>
            <person name="Song Z."/>
            <person name="Zeng H."/>
            <person name="Lu M."/>
            <person name="Wang X."/>
            <person name="Lian X."/>
            <person name="Zhang Q."/>
        </authorList>
    </citation>
    <scope>NUCLEOTIDE SEQUENCE [LARGE SCALE GENOMIC DNA]</scope>
    <source>
        <strain evidence="5 6">NP-1</strain>
    </source>
</reference>
<evidence type="ECO:0000256" key="3">
    <source>
        <dbReference type="ARBA" id="ARBA00023163"/>
    </source>
</evidence>
<dbReference type="Pfam" id="PF07702">
    <property type="entry name" value="UTRA"/>
    <property type="match status" value="1"/>
</dbReference>
<dbReference type="Gene3D" id="3.40.1410.10">
    <property type="entry name" value="Chorismate lyase-like"/>
    <property type="match status" value="1"/>
</dbReference>